<dbReference type="GO" id="GO:0000166">
    <property type="term" value="F:nucleotide binding"/>
    <property type="evidence" value="ECO:0007669"/>
    <property type="project" value="UniProtKB-KW"/>
</dbReference>
<dbReference type="InterPro" id="IPR039039">
    <property type="entry name" value="RAI1-like_fam"/>
</dbReference>
<evidence type="ECO:0000256" key="2">
    <source>
        <dbReference type="RuleBase" id="RU367113"/>
    </source>
</evidence>
<evidence type="ECO:0000256" key="1">
    <source>
        <dbReference type="ARBA" id="ARBA00006562"/>
    </source>
</evidence>
<dbReference type="Proteomes" id="UP001163046">
    <property type="component" value="Unassembled WGS sequence"/>
</dbReference>
<dbReference type="PANTHER" id="PTHR12395:SF9">
    <property type="entry name" value="DECAPPING AND EXORIBONUCLEASE PROTEIN"/>
    <property type="match status" value="1"/>
</dbReference>
<comment type="subcellular location">
    <subcellularLocation>
        <location evidence="2">Nucleus</location>
    </subcellularLocation>
</comment>
<dbReference type="EC" id="3.6.1.-" evidence="2"/>
<keyword evidence="5" id="KW-1185">Reference proteome</keyword>
<dbReference type="GO" id="GO:0005634">
    <property type="term" value="C:nucleus"/>
    <property type="evidence" value="ECO:0007669"/>
    <property type="project" value="UniProtKB-SubCell"/>
</dbReference>
<comment type="similarity">
    <text evidence="1 2">Belongs to the DXO/Dom3Z family.</text>
</comment>
<protein>
    <recommendedName>
        <fullName evidence="2">Decapping nuclease</fullName>
        <ecNumber evidence="2">3.6.1.-</ecNumber>
    </recommendedName>
</protein>
<organism evidence="4 5">
    <name type="scientific">Desmophyllum pertusum</name>
    <dbReference type="NCBI Taxonomy" id="174260"/>
    <lineage>
        <taxon>Eukaryota</taxon>
        <taxon>Metazoa</taxon>
        <taxon>Cnidaria</taxon>
        <taxon>Anthozoa</taxon>
        <taxon>Hexacorallia</taxon>
        <taxon>Scleractinia</taxon>
        <taxon>Caryophylliina</taxon>
        <taxon>Caryophylliidae</taxon>
        <taxon>Desmophyllum</taxon>
    </lineage>
</organism>
<comment type="cofactor">
    <cofactor evidence="2">
        <name>a divalent metal cation</name>
        <dbReference type="ChEBI" id="CHEBI:60240"/>
    </cofactor>
</comment>
<dbReference type="GO" id="GO:0046872">
    <property type="term" value="F:metal ion binding"/>
    <property type="evidence" value="ECO:0007669"/>
    <property type="project" value="UniProtKB-KW"/>
</dbReference>
<dbReference type="Pfam" id="PF08652">
    <property type="entry name" value="RAI1"/>
    <property type="match status" value="1"/>
</dbReference>
<dbReference type="GO" id="GO:0003723">
    <property type="term" value="F:RNA binding"/>
    <property type="evidence" value="ECO:0007669"/>
    <property type="project" value="UniProtKB-KW"/>
</dbReference>
<keyword evidence="2" id="KW-0540">Nuclease</keyword>
<comment type="function">
    <text evidence="2">Decapping enzyme for NAD-capped RNAs: specifically hydrolyzes the nicotinamide adenine dinucleotide (NAD) cap from a subset of RNAs by removing the entire NAD moiety from the 5'-end of an NAD-capped RNA.</text>
</comment>
<dbReference type="InterPro" id="IPR013961">
    <property type="entry name" value="RAI1"/>
</dbReference>
<evidence type="ECO:0000313" key="4">
    <source>
        <dbReference type="EMBL" id="KAJ7382158.1"/>
    </source>
</evidence>
<dbReference type="AlphaFoldDB" id="A0A9W9ZI46"/>
<feature type="domain" description="RAI1-like" evidence="3">
    <location>
        <begin position="14"/>
        <end position="283"/>
    </location>
</feature>
<sequence length="289" mass="32840">MHVFRRLAPLRQGPPGLNVDFITTRGSLARILNVLSGNVGGKVNKWTLLATRFRGTVYLSHIEDDRTDKELPPYVQKVCYWGKRFEVEITKAPTQTTSLLGSSSAPPPENEVKRHGPFDAYPGFYSVVRFELENHRIALRAEIDAQTKENPPSNYLELKVATQNIISAPDPQIFNQKRLVPWWCQSIVSGTPRIVYGIRDYDGHVKSIEQVKTDDIPDRVGQGNLNKDKYLLFLSKMLSWIKEIVCVEDVAAVYTFQWDSNTPGRGVTATARDASSFLPEWYVNEMNRK</sequence>
<evidence type="ECO:0000313" key="5">
    <source>
        <dbReference type="Proteomes" id="UP001163046"/>
    </source>
</evidence>
<comment type="caution">
    <text evidence="4">The sequence shown here is derived from an EMBL/GenBank/DDBJ whole genome shotgun (WGS) entry which is preliminary data.</text>
</comment>
<dbReference type="GO" id="GO:0110155">
    <property type="term" value="P:NAD-cap decapping"/>
    <property type="evidence" value="ECO:0007669"/>
    <property type="project" value="TreeGrafter"/>
</dbReference>
<keyword evidence="2" id="KW-0547">Nucleotide-binding</keyword>
<dbReference type="EMBL" id="MU825936">
    <property type="protein sequence ID" value="KAJ7382158.1"/>
    <property type="molecule type" value="Genomic_DNA"/>
</dbReference>
<keyword evidence="2" id="KW-0694">RNA-binding</keyword>
<dbReference type="PANTHER" id="PTHR12395">
    <property type="entry name" value="DOM-3 RELATED"/>
    <property type="match status" value="1"/>
</dbReference>
<gene>
    <name evidence="4" type="ORF">OS493_036709</name>
</gene>
<keyword evidence="2" id="KW-0539">Nucleus</keyword>
<keyword evidence="2" id="KW-0378">Hydrolase</keyword>
<reference evidence="4" key="1">
    <citation type="submission" date="2023-01" db="EMBL/GenBank/DDBJ databases">
        <title>Genome assembly of the deep-sea coral Lophelia pertusa.</title>
        <authorList>
            <person name="Herrera S."/>
            <person name="Cordes E."/>
        </authorList>
    </citation>
    <scope>NUCLEOTIDE SEQUENCE</scope>
    <source>
        <strain evidence="4">USNM1676648</strain>
        <tissue evidence="4">Polyp</tissue>
    </source>
</reference>
<dbReference type="GO" id="GO:0005829">
    <property type="term" value="C:cytosol"/>
    <property type="evidence" value="ECO:0007669"/>
    <property type="project" value="TreeGrafter"/>
</dbReference>
<dbReference type="GO" id="GO:0000956">
    <property type="term" value="P:nuclear-transcribed mRNA catabolic process"/>
    <property type="evidence" value="ECO:0007669"/>
    <property type="project" value="TreeGrafter"/>
</dbReference>
<dbReference type="GO" id="GO:0034353">
    <property type="term" value="F:mRNA 5'-diphosphatase activity"/>
    <property type="evidence" value="ECO:0007669"/>
    <property type="project" value="TreeGrafter"/>
</dbReference>
<evidence type="ECO:0000259" key="3">
    <source>
        <dbReference type="Pfam" id="PF08652"/>
    </source>
</evidence>
<dbReference type="OrthoDB" id="5987680at2759"/>
<name>A0A9W9ZI46_9CNID</name>
<dbReference type="GO" id="GO:0004518">
    <property type="term" value="F:nuclease activity"/>
    <property type="evidence" value="ECO:0007669"/>
    <property type="project" value="UniProtKB-KW"/>
</dbReference>
<keyword evidence="2" id="KW-0479">Metal-binding</keyword>
<accession>A0A9W9ZI46</accession>
<proteinExistence type="inferred from homology"/>